<evidence type="ECO:0000313" key="3">
    <source>
        <dbReference type="Proteomes" id="UP000190675"/>
    </source>
</evidence>
<dbReference type="Proteomes" id="UP000190675">
    <property type="component" value="Chromosome I"/>
</dbReference>
<protein>
    <submittedName>
        <fullName evidence="2">Uncharacterized protein</fullName>
    </submittedName>
</protein>
<dbReference type="AlphaFoldDB" id="A0A1M5UZW1"/>
<sequence length="171" mass="18967">MTEPVGVRHRSQPQCLVGLRNSASAADNGPMGGRSRQRIFGDRVRGARINAQNAREQAEKAIRAADAAECLLWSEQMEGFGGPAQPSPTIAQCLNGGYGWLEVMCHRCESRASLPLDAIRRPRDTPIWKLEAALKCRSCTTPGYAPPVHLIRLTRERKIAPYPWVHPDDDR</sequence>
<accession>A0A1M5UZW1</accession>
<evidence type="ECO:0000313" key="2">
    <source>
        <dbReference type="EMBL" id="SHH68535.1"/>
    </source>
</evidence>
<reference evidence="2 3" key="1">
    <citation type="submission" date="2016-11" db="EMBL/GenBank/DDBJ databases">
        <authorList>
            <person name="Jaros S."/>
            <person name="Januszkiewicz K."/>
            <person name="Wedrychowicz H."/>
        </authorList>
    </citation>
    <scope>NUCLEOTIDE SEQUENCE [LARGE SCALE GENOMIC DNA]</scope>
    <source>
        <strain evidence="2 3">GAS242</strain>
    </source>
</reference>
<proteinExistence type="predicted"/>
<organism evidence="2 3">
    <name type="scientific">Bradyrhizobium erythrophlei</name>
    <dbReference type="NCBI Taxonomy" id="1437360"/>
    <lineage>
        <taxon>Bacteria</taxon>
        <taxon>Pseudomonadati</taxon>
        <taxon>Pseudomonadota</taxon>
        <taxon>Alphaproteobacteria</taxon>
        <taxon>Hyphomicrobiales</taxon>
        <taxon>Nitrobacteraceae</taxon>
        <taxon>Bradyrhizobium</taxon>
    </lineage>
</organism>
<keyword evidence="1" id="KW-0175">Coiled coil</keyword>
<gene>
    <name evidence="2" type="ORF">SAMN05444169_8787</name>
</gene>
<feature type="coiled-coil region" evidence="1">
    <location>
        <begin position="44"/>
        <end position="71"/>
    </location>
</feature>
<name>A0A1M5UZW1_9BRAD</name>
<evidence type="ECO:0000256" key="1">
    <source>
        <dbReference type="SAM" id="Coils"/>
    </source>
</evidence>
<dbReference type="EMBL" id="LT670818">
    <property type="protein sequence ID" value="SHH68535.1"/>
    <property type="molecule type" value="Genomic_DNA"/>
</dbReference>